<organism evidence="4">
    <name type="scientific">Longilinea arvoryzae</name>
    <dbReference type="NCBI Taxonomy" id="360412"/>
    <lineage>
        <taxon>Bacteria</taxon>
        <taxon>Bacillati</taxon>
        <taxon>Chloroflexota</taxon>
        <taxon>Anaerolineae</taxon>
        <taxon>Anaerolineales</taxon>
        <taxon>Anaerolineaceae</taxon>
        <taxon>Longilinea</taxon>
    </lineage>
</organism>
<evidence type="ECO:0000256" key="2">
    <source>
        <dbReference type="PROSITE-ProRule" id="PRU00335"/>
    </source>
</evidence>
<dbReference type="Proteomes" id="UP000055060">
    <property type="component" value="Unassembled WGS sequence"/>
</dbReference>
<dbReference type="PANTHER" id="PTHR43479:SF7">
    <property type="entry name" value="TETR-FAMILY TRANSCRIPTIONAL REGULATOR"/>
    <property type="match status" value="1"/>
</dbReference>
<dbReference type="STRING" id="360412.LARV_00456"/>
<dbReference type="GO" id="GO:0003677">
    <property type="term" value="F:DNA binding"/>
    <property type="evidence" value="ECO:0007669"/>
    <property type="project" value="UniProtKB-UniRule"/>
</dbReference>
<feature type="DNA-binding region" description="H-T-H motif" evidence="2">
    <location>
        <begin position="34"/>
        <end position="53"/>
    </location>
</feature>
<evidence type="ECO:0000259" key="3">
    <source>
        <dbReference type="PROSITE" id="PS50977"/>
    </source>
</evidence>
<dbReference type="AlphaFoldDB" id="A0A0S7BD47"/>
<keyword evidence="1 2" id="KW-0238">DNA-binding</keyword>
<protein>
    <submittedName>
        <fullName evidence="4">Transcriptional regulator</fullName>
    </submittedName>
</protein>
<gene>
    <name evidence="4" type="ORF">LARV_00456</name>
</gene>
<dbReference type="PROSITE" id="PS50977">
    <property type="entry name" value="HTH_TETR_2"/>
    <property type="match status" value="1"/>
</dbReference>
<sequence>MSVSDSDPRTIRTRNRLREAMLKLASEKSFASLSIQDVTRQAGLNRTTFYLHYSGLHELLEDCARTLFEQMRAEIYANPIPAVQRDPAYLAPYAESVFRHLEQHEKFYRAMLGKHGDPLFRGLFQEMLSELIFEPITERKASGETDPHLEMTLRFFSAGFAGVAAWWLEKGKPISVQEAALLIVRSILPDYLRLMND</sequence>
<dbReference type="InterPro" id="IPR039532">
    <property type="entry name" value="TetR_C_Firmicutes"/>
</dbReference>
<name>A0A0S7BD47_9CHLR</name>
<accession>A0A0S7BD47</accession>
<dbReference type="SUPFAM" id="SSF46689">
    <property type="entry name" value="Homeodomain-like"/>
    <property type="match status" value="1"/>
</dbReference>
<evidence type="ECO:0000313" key="4">
    <source>
        <dbReference type="EMBL" id="GAP12720.1"/>
    </source>
</evidence>
<keyword evidence="5" id="KW-1185">Reference proteome</keyword>
<evidence type="ECO:0000256" key="1">
    <source>
        <dbReference type="ARBA" id="ARBA00023125"/>
    </source>
</evidence>
<proteinExistence type="predicted"/>
<reference evidence="4" key="1">
    <citation type="submission" date="2015-07" db="EMBL/GenBank/DDBJ databases">
        <title>Draft Genome Sequences of Anaerolinea thermolimosa IMO-1, Bellilinea caldifistulae GOMI-1, Leptolinea tardivitalis YMTK-2, Levilinea saccharolytica KIBI-1,Longilinea arvoryzae KOME-1, Previously Described as Members of the Anaerolineaceae (Chloroflexi).</title>
        <authorList>
            <person name="Sekiguchi Y."/>
            <person name="Ohashi A."/>
            <person name="Matsuura N."/>
            <person name="Tourlousse M.D."/>
        </authorList>
    </citation>
    <scope>NUCLEOTIDE SEQUENCE [LARGE SCALE GENOMIC DNA]</scope>
    <source>
        <strain evidence="4">KOME-1</strain>
    </source>
</reference>
<evidence type="ECO:0000313" key="5">
    <source>
        <dbReference type="Proteomes" id="UP000055060"/>
    </source>
</evidence>
<dbReference type="InterPro" id="IPR050624">
    <property type="entry name" value="HTH-type_Tx_Regulator"/>
</dbReference>
<dbReference type="Pfam" id="PF14278">
    <property type="entry name" value="TetR_C_8"/>
    <property type="match status" value="1"/>
</dbReference>
<dbReference type="InterPro" id="IPR001647">
    <property type="entry name" value="HTH_TetR"/>
</dbReference>
<dbReference type="PANTHER" id="PTHR43479">
    <property type="entry name" value="ACREF/ENVCD OPERON REPRESSOR-RELATED"/>
    <property type="match status" value="1"/>
</dbReference>
<dbReference type="OrthoDB" id="154075at2"/>
<dbReference type="Gene3D" id="1.10.357.10">
    <property type="entry name" value="Tetracycline Repressor, domain 2"/>
    <property type="match status" value="1"/>
</dbReference>
<dbReference type="RefSeq" id="WP_075072126.1">
    <property type="nucleotide sequence ID" value="NZ_DF967972.1"/>
</dbReference>
<feature type="domain" description="HTH tetR-type" evidence="3">
    <location>
        <begin position="11"/>
        <end position="71"/>
    </location>
</feature>
<dbReference type="InterPro" id="IPR009057">
    <property type="entry name" value="Homeodomain-like_sf"/>
</dbReference>
<dbReference type="EMBL" id="DF967972">
    <property type="protein sequence ID" value="GAP12720.1"/>
    <property type="molecule type" value="Genomic_DNA"/>
</dbReference>
<dbReference type="Pfam" id="PF00440">
    <property type="entry name" value="TetR_N"/>
    <property type="match status" value="1"/>
</dbReference>